<evidence type="ECO:0000256" key="1">
    <source>
        <dbReference type="ARBA" id="ARBA00008829"/>
    </source>
</evidence>
<dbReference type="PaxDb" id="67767-A0A0J7NC69"/>
<dbReference type="PANTHER" id="PTHR11647:SF1">
    <property type="entry name" value="COLLAPSIN RESPONSE MEDIATOR PROTEIN"/>
    <property type="match status" value="1"/>
</dbReference>
<dbReference type="GO" id="GO:0004157">
    <property type="term" value="F:dihydropyrimidinase activity"/>
    <property type="evidence" value="ECO:0007669"/>
    <property type="project" value="TreeGrafter"/>
</dbReference>
<evidence type="ECO:0000313" key="2">
    <source>
        <dbReference type="EMBL" id="KMQ90170.1"/>
    </source>
</evidence>
<organism evidence="2 3">
    <name type="scientific">Lasius niger</name>
    <name type="common">Black garden ant</name>
    <dbReference type="NCBI Taxonomy" id="67767"/>
    <lineage>
        <taxon>Eukaryota</taxon>
        <taxon>Metazoa</taxon>
        <taxon>Ecdysozoa</taxon>
        <taxon>Arthropoda</taxon>
        <taxon>Hexapoda</taxon>
        <taxon>Insecta</taxon>
        <taxon>Pterygota</taxon>
        <taxon>Neoptera</taxon>
        <taxon>Endopterygota</taxon>
        <taxon>Hymenoptera</taxon>
        <taxon>Apocrita</taxon>
        <taxon>Aculeata</taxon>
        <taxon>Formicoidea</taxon>
        <taxon>Formicidae</taxon>
        <taxon>Formicinae</taxon>
        <taxon>Lasius</taxon>
        <taxon>Lasius</taxon>
    </lineage>
</organism>
<dbReference type="PANTHER" id="PTHR11647">
    <property type="entry name" value="HYDRANTOINASE/DIHYDROPYRIMIDINASE FAMILY MEMBER"/>
    <property type="match status" value="1"/>
</dbReference>
<keyword evidence="3" id="KW-1185">Reference proteome</keyword>
<dbReference type="Proteomes" id="UP000036403">
    <property type="component" value="Unassembled WGS sequence"/>
</dbReference>
<dbReference type="EMBL" id="LBMM01006946">
    <property type="protein sequence ID" value="KMQ90170.1"/>
    <property type="molecule type" value="Genomic_DNA"/>
</dbReference>
<sequence length="98" mass="10612">MSRPEEVEAEAVNRACIIANQVNCPLYVVHVMSRSAAEQVEAARKRGVCVFGETLAAAIGTDGTNYSHKCWKHAAGHVLSPPLRPDTDTPRVLMNILA</sequence>
<evidence type="ECO:0000313" key="3">
    <source>
        <dbReference type="Proteomes" id="UP000036403"/>
    </source>
</evidence>
<dbReference type="GO" id="GO:0006208">
    <property type="term" value="P:pyrimidine nucleobase catabolic process"/>
    <property type="evidence" value="ECO:0007669"/>
    <property type="project" value="TreeGrafter"/>
</dbReference>
<dbReference type="InterPro" id="IPR032466">
    <property type="entry name" value="Metal_Hydrolase"/>
</dbReference>
<dbReference type="AlphaFoldDB" id="A0A0J7NC69"/>
<dbReference type="GO" id="GO:0005829">
    <property type="term" value="C:cytosol"/>
    <property type="evidence" value="ECO:0007669"/>
    <property type="project" value="TreeGrafter"/>
</dbReference>
<dbReference type="OrthoDB" id="10258955at2759"/>
<dbReference type="SUPFAM" id="SSF51556">
    <property type="entry name" value="Metallo-dependent hydrolases"/>
    <property type="match status" value="1"/>
</dbReference>
<feature type="non-terminal residue" evidence="2">
    <location>
        <position position="98"/>
    </location>
</feature>
<comment type="caution">
    <text evidence="2">The sequence shown here is derived from an EMBL/GenBank/DDBJ whole genome shotgun (WGS) entry which is preliminary data.</text>
</comment>
<dbReference type="FunFam" id="3.20.20.140:FF:000174">
    <property type="entry name" value="Dihydropyrimidinase-related protein 2"/>
    <property type="match status" value="1"/>
</dbReference>
<protein>
    <submittedName>
        <fullName evidence="2">Dihydropyrimidinase-like isoform 1 protein</fullName>
    </submittedName>
</protein>
<dbReference type="InterPro" id="IPR050378">
    <property type="entry name" value="Metallo-dep_Hydrolases_sf"/>
</dbReference>
<reference evidence="2 3" key="1">
    <citation type="submission" date="2015-04" db="EMBL/GenBank/DDBJ databases">
        <title>Lasius niger genome sequencing.</title>
        <authorList>
            <person name="Konorov E.A."/>
            <person name="Nikitin M.A."/>
            <person name="Kirill M.V."/>
            <person name="Chang P."/>
        </authorList>
    </citation>
    <scope>NUCLEOTIDE SEQUENCE [LARGE SCALE GENOMIC DNA]</scope>
    <source>
        <tissue evidence="2">Whole</tissue>
    </source>
</reference>
<gene>
    <name evidence="2" type="ORF">RF55_10095</name>
</gene>
<proteinExistence type="inferred from homology"/>
<accession>A0A0J7NC69</accession>
<name>A0A0J7NC69_LASNI</name>
<dbReference type="Gene3D" id="3.20.20.140">
    <property type="entry name" value="Metal-dependent hydrolases"/>
    <property type="match status" value="1"/>
</dbReference>
<dbReference type="STRING" id="67767.A0A0J7NC69"/>
<comment type="similarity">
    <text evidence="1">Belongs to the metallo-dependent hydrolases superfamily. Hydantoinase/dihydropyrimidinase family.</text>
</comment>